<accession>A0A5N6L0K8</accession>
<reference evidence="1 2" key="1">
    <citation type="submission" date="2019-06" db="EMBL/GenBank/DDBJ databases">
        <title>A chromosomal-level reference genome of Carpinus fangiana (Coryloideae, Betulaceae).</title>
        <authorList>
            <person name="Yang X."/>
            <person name="Wang Z."/>
            <person name="Zhang L."/>
            <person name="Hao G."/>
            <person name="Liu J."/>
            <person name="Yang Y."/>
        </authorList>
    </citation>
    <scope>NUCLEOTIDE SEQUENCE [LARGE SCALE GENOMIC DNA]</scope>
    <source>
        <strain evidence="1">Cfa_2016G</strain>
        <tissue evidence="1">Leaf</tissue>
    </source>
</reference>
<protein>
    <submittedName>
        <fullName evidence="1">Uncharacterized protein</fullName>
    </submittedName>
</protein>
<comment type="caution">
    <text evidence="1">The sequence shown here is derived from an EMBL/GenBank/DDBJ whole genome shotgun (WGS) entry which is preliminary data.</text>
</comment>
<organism evidence="1 2">
    <name type="scientific">Carpinus fangiana</name>
    <dbReference type="NCBI Taxonomy" id="176857"/>
    <lineage>
        <taxon>Eukaryota</taxon>
        <taxon>Viridiplantae</taxon>
        <taxon>Streptophyta</taxon>
        <taxon>Embryophyta</taxon>
        <taxon>Tracheophyta</taxon>
        <taxon>Spermatophyta</taxon>
        <taxon>Magnoliopsida</taxon>
        <taxon>eudicotyledons</taxon>
        <taxon>Gunneridae</taxon>
        <taxon>Pentapetalae</taxon>
        <taxon>rosids</taxon>
        <taxon>fabids</taxon>
        <taxon>Fagales</taxon>
        <taxon>Betulaceae</taxon>
        <taxon>Carpinus</taxon>
    </lineage>
</organism>
<dbReference type="EMBL" id="VIBQ01000036">
    <property type="protein sequence ID" value="KAB8437423.1"/>
    <property type="molecule type" value="Genomic_DNA"/>
</dbReference>
<evidence type="ECO:0000313" key="2">
    <source>
        <dbReference type="Proteomes" id="UP000327013"/>
    </source>
</evidence>
<proteinExistence type="predicted"/>
<sequence length="89" mass="10078">MKAYGPMRLISRRHGTFVRYLYVNNTANRDTSGAETSGIPSLFNMSCMSKSIYSHTGRSRVMYQSHPHFEVSFCKHGCPRRASLAYVAP</sequence>
<dbReference type="Proteomes" id="UP000327013">
    <property type="component" value="Unassembled WGS sequence"/>
</dbReference>
<name>A0A5N6L0K8_9ROSI</name>
<gene>
    <name evidence="1" type="ORF">FH972_025101</name>
</gene>
<evidence type="ECO:0000313" key="1">
    <source>
        <dbReference type="EMBL" id="KAB8437423.1"/>
    </source>
</evidence>
<dbReference type="AlphaFoldDB" id="A0A5N6L0K8"/>
<keyword evidence="2" id="KW-1185">Reference proteome</keyword>